<evidence type="ECO:0000256" key="3">
    <source>
        <dbReference type="ARBA" id="ARBA00022692"/>
    </source>
</evidence>
<evidence type="ECO:0000256" key="6">
    <source>
        <dbReference type="SAM" id="Phobius"/>
    </source>
</evidence>
<reference evidence="8" key="1">
    <citation type="submission" date="2023-12" db="EMBL/GenBank/DDBJ databases">
        <title>Genome assembly of Anisodus tanguticus.</title>
        <authorList>
            <person name="Wang Y.-J."/>
        </authorList>
    </citation>
    <scope>NUCLEOTIDE SEQUENCE</scope>
    <source>
        <strain evidence="8">KB-2021</strain>
        <tissue evidence="8">Leaf</tissue>
    </source>
</reference>
<comment type="subcellular location">
    <subcellularLocation>
        <location evidence="1">Membrane</location>
        <topology evidence="1">Multi-pass membrane protein</topology>
    </subcellularLocation>
</comment>
<feature type="transmembrane region" description="Helical" evidence="6">
    <location>
        <begin position="181"/>
        <end position="200"/>
    </location>
</feature>
<dbReference type="GO" id="GO:0005886">
    <property type="term" value="C:plasma membrane"/>
    <property type="evidence" value="ECO:0007669"/>
    <property type="project" value="TreeGrafter"/>
</dbReference>
<dbReference type="Gene3D" id="1.10.3430.10">
    <property type="entry name" value="Ammonium transporter AmtB like domains"/>
    <property type="match status" value="1"/>
</dbReference>
<gene>
    <name evidence="8" type="ORF">RND71_003003</name>
</gene>
<dbReference type="AlphaFoldDB" id="A0AAE1SV46"/>
<evidence type="ECO:0000256" key="1">
    <source>
        <dbReference type="ARBA" id="ARBA00004141"/>
    </source>
</evidence>
<keyword evidence="4 6" id="KW-1133">Transmembrane helix</keyword>
<comment type="similarity">
    <text evidence="2">Belongs to the ammonia transporter channel (TC 1.A.11.2) family.</text>
</comment>
<dbReference type="Proteomes" id="UP001291623">
    <property type="component" value="Unassembled WGS sequence"/>
</dbReference>
<dbReference type="PANTHER" id="PTHR43029">
    <property type="entry name" value="AMMONIUM TRANSPORTER MEP2"/>
    <property type="match status" value="1"/>
</dbReference>
<dbReference type="GO" id="GO:0008519">
    <property type="term" value="F:ammonium channel activity"/>
    <property type="evidence" value="ECO:0007669"/>
    <property type="project" value="InterPro"/>
</dbReference>
<dbReference type="PANTHER" id="PTHR43029:SF7">
    <property type="entry name" value="AMMONIUM TRANSPORTER 2 MEMBER 5"/>
    <property type="match status" value="1"/>
</dbReference>
<evidence type="ECO:0000256" key="2">
    <source>
        <dbReference type="ARBA" id="ARBA00005887"/>
    </source>
</evidence>
<protein>
    <recommendedName>
        <fullName evidence="7">Ammonium transporter AmtB-like domain-containing protein</fullName>
    </recommendedName>
</protein>
<keyword evidence="5 6" id="KW-0472">Membrane</keyword>
<evidence type="ECO:0000313" key="8">
    <source>
        <dbReference type="EMBL" id="KAK4376707.1"/>
    </source>
</evidence>
<keyword evidence="9" id="KW-1185">Reference proteome</keyword>
<accession>A0AAE1SV46</accession>
<dbReference type="InterPro" id="IPR001905">
    <property type="entry name" value="Ammonium_transpt"/>
</dbReference>
<name>A0AAE1SV46_9SOLA</name>
<feature type="transmembrane region" description="Helical" evidence="6">
    <location>
        <begin position="250"/>
        <end position="267"/>
    </location>
</feature>
<dbReference type="Pfam" id="PF00909">
    <property type="entry name" value="Ammonium_transp"/>
    <property type="match status" value="1"/>
</dbReference>
<feature type="transmembrane region" description="Helical" evidence="6">
    <location>
        <begin position="220"/>
        <end position="238"/>
    </location>
</feature>
<comment type="caution">
    <text evidence="8">The sequence shown here is derived from an EMBL/GenBank/DDBJ whole genome shotgun (WGS) entry which is preliminary data.</text>
</comment>
<keyword evidence="3 6" id="KW-0812">Transmembrane</keyword>
<feature type="domain" description="Ammonium transporter AmtB-like" evidence="7">
    <location>
        <begin position="145"/>
        <end position="267"/>
    </location>
</feature>
<feature type="transmembrane region" description="Helical" evidence="6">
    <location>
        <begin position="155"/>
        <end position="174"/>
    </location>
</feature>
<proteinExistence type="inferred from homology"/>
<evidence type="ECO:0000256" key="4">
    <source>
        <dbReference type="ARBA" id="ARBA00022989"/>
    </source>
</evidence>
<organism evidence="8 9">
    <name type="scientific">Anisodus tanguticus</name>
    <dbReference type="NCBI Taxonomy" id="243964"/>
    <lineage>
        <taxon>Eukaryota</taxon>
        <taxon>Viridiplantae</taxon>
        <taxon>Streptophyta</taxon>
        <taxon>Embryophyta</taxon>
        <taxon>Tracheophyta</taxon>
        <taxon>Spermatophyta</taxon>
        <taxon>Magnoliopsida</taxon>
        <taxon>eudicotyledons</taxon>
        <taxon>Gunneridae</taxon>
        <taxon>Pentapetalae</taxon>
        <taxon>asterids</taxon>
        <taxon>lamiids</taxon>
        <taxon>Solanales</taxon>
        <taxon>Solanaceae</taxon>
        <taxon>Solanoideae</taxon>
        <taxon>Hyoscyameae</taxon>
        <taxon>Anisodus</taxon>
    </lineage>
</organism>
<dbReference type="EMBL" id="JAVYJV010000002">
    <property type="protein sequence ID" value="KAK4376707.1"/>
    <property type="molecule type" value="Genomic_DNA"/>
</dbReference>
<evidence type="ECO:0000259" key="7">
    <source>
        <dbReference type="Pfam" id="PF00909"/>
    </source>
</evidence>
<sequence length="268" mass="30557">MCLVGLIEALEDSEVEGCPFGMVPSFHQIEWCSHSSYIHFRSEKMQSEIRKNRRQSCLIVLLNATYFHFSIYPGGSTDNIKNNTPIIFILIDAPLKIHCLSHQFPFDPGGSFIKKFYYLSDSRANLLFLYHIILELISKLDSCQQKMDLPNATMVLFQFVFTTITLILIAGAVLERINMYAWMLFVPLWLTFSYTFGAYTIWTTGGWLSVNGIIDYSGGYIIHLSSGVVDFTAAYWVGPRSTKDRKRFPPNNILLMLAGAGLLWMGWT</sequence>
<dbReference type="InterPro" id="IPR024041">
    <property type="entry name" value="NH4_transpt_AmtB-like_dom"/>
</dbReference>
<evidence type="ECO:0000313" key="9">
    <source>
        <dbReference type="Proteomes" id="UP001291623"/>
    </source>
</evidence>
<evidence type="ECO:0000256" key="5">
    <source>
        <dbReference type="ARBA" id="ARBA00023136"/>
    </source>
</evidence>
<dbReference type="SUPFAM" id="SSF111352">
    <property type="entry name" value="Ammonium transporter"/>
    <property type="match status" value="1"/>
</dbReference>
<dbReference type="InterPro" id="IPR029020">
    <property type="entry name" value="Ammonium/urea_transptr"/>
</dbReference>